<gene>
    <name evidence="2" type="ORF">SAMN04488004_101296</name>
</gene>
<protein>
    <recommendedName>
        <fullName evidence="4">Membrane-bound lysozyme-inhibitor of c-type lysozyme</fullName>
    </recommendedName>
</protein>
<keyword evidence="1" id="KW-0732">Signal</keyword>
<accession>A0A1I4C130</accession>
<evidence type="ECO:0000313" key="3">
    <source>
        <dbReference type="Proteomes" id="UP000199550"/>
    </source>
</evidence>
<name>A0A1I4C130_9RHOB</name>
<organism evidence="2 3">
    <name type="scientific">Loktanella salsilacus</name>
    <dbReference type="NCBI Taxonomy" id="195913"/>
    <lineage>
        <taxon>Bacteria</taxon>
        <taxon>Pseudomonadati</taxon>
        <taxon>Pseudomonadota</taxon>
        <taxon>Alphaproteobacteria</taxon>
        <taxon>Rhodobacterales</taxon>
        <taxon>Roseobacteraceae</taxon>
        <taxon>Loktanella</taxon>
    </lineage>
</organism>
<keyword evidence="3" id="KW-1185">Reference proteome</keyword>
<feature type="signal peptide" evidence="1">
    <location>
        <begin position="1"/>
        <end position="23"/>
    </location>
</feature>
<evidence type="ECO:0008006" key="4">
    <source>
        <dbReference type="Google" id="ProtNLM"/>
    </source>
</evidence>
<feature type="chain" id="PRO_5011476059" description="Membrane-bound lysozyme-inhibitor of c-type lysozyme" evidence="1">
    <location>
        <begin position="24"/>
        <end position="122"/>
    </location>
</feature>
<sequence length="122" mass="13661">MRKLLMNSCLTIFALLAPLAAAAGDCGSVTKIMRIEPYGYVPDIHYICSGQSVAIYNQTGQYVTFYYTDAYGRTTKQTDLRHGSWIWISSSVSIYNSTYTRDRQTYRLANASVRSGTAPDSY</sequence>
<dbReference type="Proteomes" id="UP000199550">
    <property type="component" value="Unassembled WGS sequence"/>
</dbReference>
<reference evidence="2 3" key="1">
    <citation type="submission" date="2016-10" db="EMBL/GenBank/DDBJ databases">
        <authorList>
            <person name="de Groot N.N."/>
        </authorList>
    </citation>
    <scope>NUCLEOTIDE SEQUENCE [LARGE SCALE GENOMIC DNA]</scope>
    <source>
        <strain evidence="2 3">DSM 16199</strain>
    </source>
</reference>
<dbReference type="RefSeq" id="WP_139222569.1">
    <property type="nucleotide sequence ID" value="NZ_CAXYBM010000010.1"/>
</dbReference>
<dbReference type="EMBL" id="FOTF01000001">
    <property type="protein sequence ID" value="SFK74645.1"/>
    <property type="molecule type" value="Genomic_DNA"/>
</dbReference>
<dbReference type="AlphaFoldDB" id="A0A1I4C130"/>
<evidence type="ECO:0000256" key="1">
    <source>
        <dbReference type="SAM" id="SignalP"/>
    </source>
</evidence>
<evidence type="ECO:0000313" key="2">
    <source>
        <dbReference type="EMBL" id="SFK74645.1"/>
    </source>
</evidence>
<dbReference type="OrthoDB" id="1352884at28211"/>
<proteinExistence type="predicted"/>